<dbReference type="AlphaFoldDB" id="A0A7V3VTI6"/>
<feature type="region of interest" description="Disordered" evidence="1">
    <location>
        <begin position="1"/>
        <end position="27"/>
    </location>
</feature>
<accession>A0A7V3VTI6</accession>
<protein>
    <submittedName>
        <fullName evidence="2">DUF327 family protein</fullName>
    </submittedName>
</protein>
<dbReference type="InterPro" id="IPR005585">
    <property type="entry name" value="DUF327"/>
</dbReference>
<dbReference type="SUPFAM" id="SSF158397">
    <property type="entry name" value="TM1646-like"/>
    <property type="match status" value="1"/>
</dbReference>
<organism evidence="2">
    <name type="scientific">Mesoaciditoga lauensis</name>
    <dbReference type="NCBI Taxonomy" id="1495039"/>
    <lineage>
        <taxon>Bacteria</taxon>
        <taxon>Thermotogati</taxon>
        <taxon>Thermotogota</taxon>
        <taxon>Thermotogae</taxon>
        <taxon>Mesoaciditogales</taxon>
        <taxon>Mesoaciditogaceae</taxon>
        <taxon>Mesoaciditoga</taxon>
    </lineage>
</organism>
<comment type="caution">
    <text evidence="2">The sequence shown here is derived from an EMBL/GenBank/DDBJ whole genome shotgun (WGS) entry which is preliminary data.</text>
</comment>
<sequence length="145" mass="17230">MRINPFDDDSSSQPINSKKHSKVSKNKSKKEFSYFLEDEEEKDINIIIKEIIESGNSFSRSPSEENMNTYKKHIRTFLGIIKNYLYTFSDVENFEEKRVRFYFIVDRINEELEALSKKLLDSERSTIYFASKITEINGLIMDLYR</sequence>
<evidence type="ECO:0000256" key="1">
    <source>
        <dbReference type="SAM" id="MobiDB-lite"/>
    </source>
</evidence>
<dbReference type="EMBL" id="DTPE01000241">
    <property type="protein sequence ID" value="HGE75690.1"/>
    <property type="molecule type" value="Genomic_DNA"/>
</dbReference>
<gene>
    <name evidence="2" type="ORF">ENX73_06150</name>
</gene>
<dbReference type="InterPro" id="IPR024042">
    <property type="entry name" value="TM1646-like_dom_sf"/>
</dbReference>
<feature type="compositionally biased region" description="Basic residues" evidence="1">
    <location>
        <begin position="17"/>
        <end position="27"/>
    </location>
</feature>
<evidence type="ECO:0000313" key="2">
    <source>
        <dbReference type="EMBL" id="HGE75690.1"/>
    </source>
</evidence>
<feature type="compositionally biased region" description="Acidic residues" evidence="1">
    <location>
        <begin position="1"/>
        <end position="10"/>
    </location>
</feature>
<dbReference type="Gene3D" id="1.20.120.490">
    <property type="entry name" value="Hypothetical protein TM1646-like domain"/>
    <property type="match status" value="1"/>
</dbReference>
<name>A0A7V3VTI6_9BACT</name>
<dbReference type="Pfam" id="PF03885">
    <property type="entry name" value="DUF327"/>
    <property type="match status" value="1"/>
</dbReference>
<proteinExistence type="predicted"/>
<reference evidence="2" key="1">
    <citation type="journal article" date="2020" name="mSystems">
        <title>Genome- and Community-Level Interaction Insights into Carbon Utilization and Element Cycling Functions of Hydrothermarchaeota in Hydrothermal Sediment.</title>
        <authorList>
            <person name="Zhou Z."/>
            <person name="Liu Y."/>
            <person name="Xu W."/>
            <person name="Pan J."/>
            <person name="Luo Z.H."/>
            <person name="Li M."/>
        </authorList>
    </citation>
    <scope>NUCLEOTIDE SEQUENCE [LARGE SCALE GENOMIC DNA]</scope>
    <source>
        <strain evidence="2">SpSt-966</strain>
    </source>
</reference>